<reference evidence="3" key="1">
    <citation type="submission" date="2025-08" db="UniProtKB">
        <authorList>
            <consortium name="RefSeq"/>
        </authorList>
    </citation>
    <scope>IDENTIFICATION</scope>
    <source>
        <tissue evidence="3">Seedling</tissue>
    </source>
</reference>
<accession>A0ABM3IDC6</accession>
<evidence type="ECO:0000256" key="1">
    <source>
        <dbReference type="SAM" id="SignalP"/>
    </source>
</evidence>
<evidence type="ECO:0000313" key="3">
    <source>
        <dbReference type="RefSeq" id="XP_048326092.2"/>
    </source>
</evidence>
<organism evidence="2 3">
    <name type="scientific">Ziziphus jujuba</name>
    <name type="common">Chinese jujube</name>
    <name type="synonym">Ziziphus sativa</name>
    <dbReference type="NCBI Taxonomy" id="326968"/>
    <lineage>
        <taxon>Eukaryota</taxon>
        <taxon>Viridiplantae</taxon>
        <taxon>Streptophyta</taxon>
        <taxon>Embryophyta</taxon>
        <taxon>Tracheophyta</taxon>
        <taxon>Spermatophyta</taxon>
        <taxon>Magnoliopsida</taxon>
        <taxon>eudicotyledons</taxon>
        <taxon>Gunneridae</taxon>
        <taxon>Pentapetalae</taxon>
        <taxon>rosids</taxon>
        <taxon>fabids</taxon>
        <taxon>Rosales</taxon>
        <taxon>Rhamnaceae</taxon>
        <taxon>Paliureae</taxon>
        <taxon>Ziziphus</taxon>
    </lineage>
</organism>
<keyword evidence="2" id="KW-1185">Reference proteome</keyword>
<name>A0ABM3IDC6_ZIZJJ</name>
<gene>
    <name evidence="3" type="primary">LOC125421362</name>
</gene>
<dbReference type="GeneID" id="125421362"/>
<dbReference type="RefSeq" id="XP_048326092.2">
    <property type="nucleotide sequence ID" value="XM_048470135.2"/>
</dbReference>
<protein>
    <submittedName>
        <fullName evidence="3">Uncharacterized protein LOC125421362</fullName>
    </submittedName>
</protein>
<dbReference type="Proteomes" id="UP001652623">
    <property type="component" value="Chromosome 8"/>
</dbReference>
<evidence type="ECO:0000313" key="2">
    <source>
        <dbReference type="Proteomes" id="UP001652623"/>
    </source>
</evidence>
<feature type="signal peptide" evidence="1">
    <location>
        <begin position="1"/>
        <end position="27"/>
    </location>
</feature>
<proteinExistence type="predicted"/>
<feature type="chain" id="PRO_5046963341" evidence="1">
    <location>
        <begin position="28"/>
        <end position="118"/>
    </location>
</feature>
<keyword evidence="1" id="KW-0732">Signal</keyword>
<sequence>MAVSISTNLTQLLFFTILLILVSSSSARLFPDTVPALNLVLPGENHVVAGLSSSSSEKDMGRKVALPCNMETYGKQGMGFQPLRLGGRKHYGSLVLNMLPKGPVPSSGPSKRINGNKN</sequence>